<dbReference type="Proteomes" id="UP001066276">
    <property type="component" value="Chromosome 10"/>
</dbReference>
<feature type="compositionally biased region" description="Low complexity" evidence="1">
    <location>
        <begin position="215"/>
        <end position="230"/>
    </location>
</feature>
<dbReference type="EMBL" id="JANPWB010000014">
    <property type="protein sequence ID" value="KAJ1100047.1"/>
    <property type="molecule type" value="Genomic_DNA"/>
</dbReference>
<gene>
    <name evidence="2" type="ORF">NDU88_005136</name>
</gene>
<feature type="compositionally biased region" description="Polar residues" evidence="1">
    <location>
        <begin position="93"/>
        <end position="111"/>
    </location>
</feature>
<comment type="caution">
    <text evidence="2">The sequence shown here is derived from an EMBL/GenBank/DDBJ whole genome shotgun (WGS) entry which is preliminary data.</text>
</comment>
<name>A0AAV7M931_PLEWA</name>
<feature type="compositionally biased region" description="Basic and acidic residues" evidence="1">
    <location>
        <begin position="259"/>
        <end position="268"/>
    </location>
</feature>
<accession>A0AAV7M931</accession>
<dbReference type="AlphaFoldDB" id="A0AAV7M931"/>
<reference evidence="2" key="1">
    <citation type="journal article" date="2022" name="bioRxiv">
        <title>Sequencing and chromosome-scale assembly of the giantPleurodeles waltlgenome.</title>
        <authorList>
            <person name="Brown T."/>
            <person name="Elewa A."/>
            <person name="Iarovenko S."/>
            <person name="Subramanian E."/>
            <person name="Araus A.J."/>
            <person name="Petzold A."/>
            <person name="Susuki M."/>
            <person name="Suzuki K.-i.T."/>
            <person name="Hayashi T."/>
            <person name="Toyoda A."/>
            <person name="Oliveira C."/>
            <person name="Osipova E."/>
            <person name="Leigh N.D."/>
            <person name="Simon A."/>
            <person name="Yun M.H."/>
        </authorList>
    </citation>
    <scope>NUCLEOTIDE SEQUENCE</scope>
    <source>
        <strain evidence="2">20211129_DDA</strain>
        <tissue evidence="2">Liver</tissue>
    </source>
</reference>
<protein>
    <submittedName>
        <fullName evidence="2">Uncharacterized protein</fullName>
    </submittedName>
</protein>
<sequence>MSAPQAGPPTPARVPRGPRPCPREQTHTGKSAQMRPRAEATTSLPFLVTPSLKAVHRSTARGACHSLAPGPGPPAHATLRRPGDLSARAPRQLSFTGGATTAHSPSWSDSAGHSPPPAVLRWVAPSPRSRGRPLLRGSSPWRLGVCSSRPGPTIEGRMPQPRADARHPRPRSRGDPLQVGARPLPDPGSGPDGSHQVSHPRGAPSEGAPQQGLRPSPQASAAISPAKSASLQAALKVPPRRHPQRWEESRSLHLRGRSRAWDSARKGS</sequence>
<evidence type="ECO:0000313" key="3">
    <source>
        <dbReference type="Proteomes" id="UP001066276"/>
    </source>
</evidence>
<proteinExistence type="predicted"/>
<evidence type="ECO:0000313" key="2">
    <source>
        <dbReference type="EMBL" id="KAJ1100047.1"/>
    </source>
</evidence>
<evidence type="ECO:0000256" key="1">
    <source>
        <dbReference type="SAM" id="MobiDB-lite"/>
    </source>
</evidence>
<feature type="compositionally biased region" description="Pro residues" evidence="1">
    <location>
        <begin position="1"/>
        <end position="20"/>
    </location>
</feature>
<keyword evidence="3" id="KW-1185">Reference proteome</keyword>
<feature type="region of interest" description="Disordered" evidence="1">
    <location>
        <begin position="1"/>
        <end position="268"/>
    </location>
</feature>
<feature type="compositionally biased region" description="Low complexity" evidence="1">
    <location>
        <begin position="125"/>
        <end position="140"/>
    </location>
</feature>
<organism evidence="2 3">
    <name type="scientific">Pleurodeles waltl</name>
    <name type="common">Iberian ribbed newt</name>
    <dbReference type="NCBI Taxonomy" id="8319"/>
    <lineage>
        <taxon>Eukaryota</taxon>
        <taxon>Metazoa</taxon>
        <taxon>Chordata</taxon>
        <taxon>Craniata</taxon>
        <taxon>Vertebrata</taxon>
        <taxon>Euteleostomi</taxon>
        <taxon>Amphibia</taxon>
        <taxon>Batrachia</taxon>
        <taxon>Caudata</taxon>
        <taxon>Salamandroidea</taxon>
        <taxon>Salamandridae</taxon>
        <taxon>Pleurodelinae</taxon>
        <taxon>Pleurodeles</taxon>
    </lineage>
</organism>